<evidence type="ECO:0000256" key="32">
    <source>
        <dbReference type="ARBA" id="ARBA00023329"/>
    </source>
</evidence>
<keyword evidence="24 39" id="KW-0067">ATP-binding</keyword>
<dbReference type="Gene3D" id="1.10.510.10">
    <property type="entry name" value="Transferase(Phosphotransferase) domain 1"/>
    <property type="match status" value="1"/>
</dbReference>
<evidence type="ECO:0000256" key="17">
    <source>
        <dbReference type="ARBA" id="ARBA00022553"/>
    </source>
</evidence>
<dbReference type="GO" id="GO:0005634">
    <property type="term" value="C:nucleus"/>
    <property type="evidence" value="ECO:0007669"/>
    <property type="project" value="UniProtKB-SubCell"/>
</dbReference>
<keyword evidence="15" id="KW-0963">Cytoplasm</keyword>
<keyword evidence="32" id="KW-0968">Cytoplasmic vesicle</keyword>
<dbReference type="SMART" id="SM00165">
    <property type="entry name" value="UBA"/>
    <property type="match status" value="1"/>
</dbReference>
<name>A0AAN7S7I0_9COLE</name>
<evidence type="ECO:0000256" key="19">
    <source>
        <dbReference type="ARBA" id="ARBA00022679"/>
    </source>
</evidence>
<feature type="domain" description="UBA" evidence="43">
    <location>
        <begin position="968"/>
        <end position="1010"/>
    </location>
</feature>
<keyword evidence="30" id="KW-0168">Coated pit</keyword>
<dbReference type="CDD" id="cd05040">
    <property type="entry name" value="PTKc_Ack_like"/>
    <property type="match status" value="1"/>
</dbReference>
<dbReference type="PRINTS" id="PR00109">
    <property type="entry name" value="TYRKINASE"/>
</dbReference>
<dbReference type="InterPro" id="IPR055175">
    <property type="entry name" value="ACK/TNK-like_SAM"/>
</dbReference>
<feature type="domain" description="Protein kinase" evidence="42">
    <location>
        <begin position="109"/>
        <end position="376"/>
    </location>
</feature>
<dbReference type="GO" id="GO:0005905">
    <property type="term" value="C:clathrin-coated pit"/>
    <property type="evidence" value="ECO:0007669"/>
    <property type="project" value="UniProtKB-SubCell"/>
</dbReference>
<evidence type="ECO:0000256" key="15">
    <source>
        <dbReference type="ARBA" id="ARBA00022490"/>
    </source>
</evidence>
<evidence type="ECO:0000313" key="45">
    <source>
        <dbReference type="Proteomes" id="UP001353858"/>
    </source>
</evidence>
<evidence type="ECO:0000256" key="25">
    <source>
        <dbReference type="ARBA" id="ARBA00022842"/>
    </source>
</evidence>
<dbReference type="SUPFAM" id="SSF50044">
    <property type="entry name" value="SH3-domain"/>
    <property type="match status" value="1"/>
</dbReference>
<evidence type="ECO:0000256" key="20">
    <source>
        <dbReference type="ARBA" id="ARBA00022723"/>
    </source>
</evidence>
<evidence type="ECO:0000256" key="39">
    <source>
        <dbReference type="PROSITE-ProRule" id="PRU10141"/>
    </source>
</evidence>
<dbReference type="SMART" id="SM00219">
    <property type="entry name" value="TyrKc"/>
    <property type="match status" value="1"/>
</dbReference>
<dbReference type="FunFam" id="3.30.200.20:FF:000107">
    <property type="entry name" value="Putative activated CDC42 kinase 1"/>
    <property type="match status" value="1"/>
</dbReference>
<evidence type="ECO:0000256" key="6">
    <source>
        <dbReference type="ARBA" id="ARBA00004236"/>
    </source>
</evidence>
<dbReference type="GO" id="GO:0005524">
    <property type="term" value="F:ATP binding"/>
    <property type="evidence" value="ECO:0007669"/>
    <property type="project" value="UniProtKB-UniRule"/>
</dbReference>
<evidence type="ECO:0000256" key="4">
    <source>
        <dbReference type="ARBA" id="ARBA00004177"/>
    </source>
</evidence>
<comment type="catalytic activity">
    <reaction evidence="33">
        <text>L-threonyl-[protein] + ATP = O-phospho-L-threonyl-[protein] + ADP + H(+)</text>
        <dbReference type="Rhea" id="RHEA:46608"/>
        <dbReference type="Rhea" id="RHEA-COMP:11060"/>
        <dbReference type="Rhea" id="RHEA-COMP:11605"/>
        <dbReference type="ChEBI" id="CHEBI:15378"/>
        <dbReference type="ChEBI" id="CHEBI:30013"/>
        <dbReference type="ChEBI" id="CHEBI:30616"/>
        <dbReference type="ChEBI" id="CHEBI:61977"/>
        <dbReference type="ChEBI" id="CHEBI:456216"/>
        <dbReference type="EC" id="2.7.11.1"/>
    </reaction>
</comment>
<evidence type="ECO:0000256" key="24">
    <source>
        <dbReference type="ARBA" id="ARBA00022840"/>
    </source>
</evidence>
<dbReference type="GO" id="GO:0005912">
    <property type="term" value="C:adherens junction"/>
    <property type="evidence" value="ECO:0007669"/>
    <property type="project" value="UniProtKB-SubCell"/>
</dbReference>
<keyword evidence="21 39" id="KW-0547">Nucleotide-binding</keyword>
<evidence type="ECO:0000256" key="37">
    <source>
        <dbReference type="ARBA" id="ARBA00077194"/>
    </source>
</evidence>
<keyword evidence="13" id="KW-1003">Cell membrane</keyword>
<evidence type="ECO:0000256" key="1">
    <source>
        <dbReference type="ARBA" id="ARBA00001946"/>
    </source>
</evidence>
<keyword evidence="19" id="KW-0808">Transferase</keyword>
<dbReference type="InterPro" id="IPR009060">
    <property type="entry name" value="UBA-like_sf"/>
</dbReference>
<dbReference type="EMBL" id="JARPUR010000005">
    <property type="protein sequence ID" value="KAK4875251.1"/>
    <property type="molecule type" value="Genomic_DNA"/>
</dbReference>
<dbReference type="InterPro" id="IPR020635">
    <property type="entry name" value="Tyr_kinase_cat_dom"/>
</dbReference>
<keyword evidence="17" id="KW-0597">Phosphoprotein</keyword>
<evidence type="ECO:0000256" key="8">
    <source>
        <dbReference type="ARBA" id="ARBA00004536"/>
    </source>
</evidence>
<dbReference type="CDD" id="cd14328">
    <property type="entry name" value="UBA_TNK1"/>
    <property type="match status" value="1"/>
</dbReference>
<dbReference type="InterPro" id="IPR037085">
    <property type="entry name" value="Cdc42-bd-like_dom_sf"/>
</dbReference>
<comment type="subcellular location">
    <subcellularLocation>
        <location evidence="8">Cell junction</location>
        <location evidence="8">Adherens junction</location>
    </subcellularLocation>
    <subcellularLocation>
        <location evidence="6">Cell membrane</location>
    </subcellularLocation>
    <subcellularLocation>
        <location evidence="7">Cytoplasm</location>
        <location evidence="7">Cytosol</location>
    </subcellularLocation>
    <subcellularLocation>
        <location evidence="5">Cytoplasmic vesicle membrane</location>
        <topology evidence="5">Peripheral membrane protein</topology>
        <orientation evidence="5">Cytoplasmic side</orientation>
    </subcellularLocation>
    <subcellularLocation>
        <location evidence="3">Cytoplasmic vesicle</location>
        <location evidence="3">Clathrin-coated vesicle</location>
    </subcellularLocation>
    <subcellularLocation>
        <location evidence="4">Endosome</location>
    </subcellularLocation>
    <subcellularLocation>
        <location evidence="9">Membrane</location>
        <location evidence="9">Clathrin-coated pit</location>
    </subcellularLocation>
    <subcellularLocation>
        <location evidence="2">Nucleus</location>
    </subcellularLocation>
</comment>
<dbReference type="PROSITE" id="PS50011">
    <property type="entry name" value="PROTEIN_KINASE_DOM"/>
    <property type="match status" value="1"/>
</dbReference>
<evidence type="ECO:0000256" key="21">
    <source>
        <dbReference type="ARBA" id="ARBA00022741"/>
    </source>
</evidence>
<feature type="region of interest" description="Disordered" evidence="40">
    <location>
        <begin position="521"/>
        <end position="543"/>
    </location>
</feature>
<dbReference type="GO" id="GO:0005886">
    <property type="term" value="C:plasma membrane"/>
    <property type="evidence" value="ECO:0007669"/>
    <property type="project" value="UniProtKB-SubCell"/>
</dbReference>
<dbReference type="InterPro" id="IPR011009">
    <property type="entry name" value="Kinase-like_dom_sf"/>
</dbReference>
<evidence type="ECO:0000256" key="34">
    <source>
        <dbReference type="ARBA" id="ARBA00048679"/>
    </source>
</evidence>
<comment type="cofactor">
    <cofactor evidence="1">
        <name>Mg(2+)</name>
        <dbReference type="ChEBI" id="CHEBI:18420"/>
    </cofactor>
</comment>
<evidence type="ECO:0000256" key="35">
    <source>
        <dbReference type="ARBA" id="ARBA00060742"/>
    </source>
</evidence>
<keyword evidence="20" id="KW-0479">Metal-binding</keyword>
<dbReference type="SUPFAM" id="SSF46934">
    <property type="entry name" value="UBA-like"/>
    <property type="match status" value="1"/>
</dbReference>
<keyword evidence="25" id="KW-0460">Magnesium</keyword>
<sequence length="1010" mass="113842">MSEEGLEWLFEILLDVQLSQFLAPIRDDLQITRLEHFDYVQPQDLEKIGLSKPGARRLLDAIKKKKAQQWKKNILTKLIPTGSKQTNTKKNVSDGISSGLTCLIQEKDVTLSIKLGDGSFGVVRRGEWTSPTGRSVAVAVKVLKADALTHPGVFDDFIKEVQSMHTLSHQNLIRLYGVVLSQPMMMVTELASLGSLLDCLRKECQHTPVPLLCEYATQVATGMAYLESKRFLHRDLACRNILLAARDKVKIGDFGLMRALPQQEDCYVMTEHKKVPFPWCAPESLRYRQFSHASDAWMFGVTVWEMFTFGEDPWVGLGGSEILRKIDREGERLHQPEACPPAIYEMLMRCWLKNPQERPTFASIKESFRLATPPVMKALARQDEPDKLQIQVGDNIAVIDGLADAYWWKGQNQRTFDIGSFPRCLVDANRPTCTEDISKPLKNSFIHTGHGSAFGESWGSPAYIDDMYLKNPMKPEDVIGLHHNRVSPQRTSYRDKAHGRTSYSAALRSSERQFNYRKLEVCDKKKSKPNRPPQPTLTHSATTVSKDELLIDISPDDVSSIKYPNPAQVSPKSISLLDEPIDIPQEDFWPDDSASISSGPAAYPQTPTYLNTNDLEFSRLSLQDDPFDTSNIDISFRPRATQSFMQIKNNTLPNNMTIPSYSEAFKYNTLSSPIKTEVTDKDSIKPIIEDSVIRDLEKKLSAIKPPPPSVKVQNDFSNNKGIYGQTNNIKFDSGPSNSAHNKNTTTIVNKIWYDTNIKNNTNVYGSTKACNLTEPQKLNVVSNNLQKTESEFGEFKSNRPVVSQFDPLYNVEQAYANSFQNGGIALYGNTSVTYNAHETYGSQNITNNFSSIHNESLYNNTLPNQRLYSEVPENVYSEIPDNVYSCVPDESLKPHRPAPPSPLVILGQPISMQQMQRKIQQGQLSADAERLMTPEFRNNKVSRVRDEIPEIETDHCLGILQACGWDVSVTIRTIKIEKLLRLGIASREQCETALQRTNWNVELAASSIFD</sequence>
<dbReference type="GO" id="GO:0005768">
    <property type="term" value="C:endosome"/>
    <property type="evidence" value="ECO:0007669"/>
    <property type="project" value="UniProtKB-SubCell"/>
</dbReference>
<evidence type="ECO:0000256" key="9">
    <source>
        <dbReference type="ARBA" id="ARBA00004600"/>
    </source>
</evidence>
<dbReference type="GO" id="GO:0002009">
    <property type="term" value="P:morphogenesis of an epithelium"/>
    <property type="evidence" value="ECO:0007669"/>
    <property type="project" value="UniProtKB-ARBA"/>
</dbReference>
<evidence type="ECO:0000256" key="13">
    <source>
        <dbReference type="ARBA" id="ARBA00022475"/>
    </source>
</evidence>
<evidence type="ECO:0000256" key="16">
    <source>
        <dbReference type="ARBA" id="ARBA00022527"/>
    </source>
</evidence>
<dbReference type="GO" id="GO:0005829">
    <property type="term" value="C:cytosol"/>
    <property type="evidence" value="ECO:0007669"/>
    <property type="project" value="UniProtKB-SubCell"/>
</dbReference>
<accession>A0AAN7S7I0</accession>
<reference evidence="45" key="1">
    <citation type="submission" date="2023-01" db="EMBL/GenBank/DDBJ databases">
        <title>Key to firefly adult light organ development and bioluminescence: homeobox transcription factors regulate luciferase expression and transportation to peroxisome.</title>
        <authorList>
            <person name="Fu X."/>
        </authorList>
    </citation>
    <scope>NUCLEOTIDE SEQUENCE [LARGE SCALE GENOMIC DNA]</scope>
</reference>
<dbReference type="InterPro" id="IPR001452">
    <property type="entry name" value="SH3_domain"/>
</dbReference>
<evidence type="ECO:0000256" key="10">
    <source>
        <dbReference type="ARBA" id="ARBA00011903"/>
    </source>
</evidence>
<evidence type="ECO:0000256" key="2">
    <source>
        <dbReference type="ARBA" id="ARBA00004123"/>
    </source>
</evidence>
<dbReference type="InterPro" id="IPR000719">
    <property type="entry name" value="Prot_kinase_dom"/>
</dbReference>
<evidence type="ECO:0000256" key="38">
    <source>
        <dbReference type="PROSITE-ProRule" id="PRU00192"/>
    </source>
</evidence>
<feature type="binding site" evidence="39">
    <location>
        <position position="141"/>
    </location>
    <ligand>
        <name>ATP</name>
        <dbReference type="ChEBI" id="CHEBI:30616"/>
    </ligand>
</feature>
<dbReference type="CDD" id="cd09539">
    <property type="entry name" value="SAM_TNK-like"/>
    <property type="match status" value="1"/>
</dbReference>
<dbReference type="PROSITE" id="PS50002">
    <property type="entry name" value="SH3"/>
    <property type="match status" value="1"/>
</dbReference>
<dbReference type="GO" id="GO:0030659">
    <property type="term" value="C:cytoplasmic vesicle membrane"/>
    <property type="evidence" value="ECO:0007669"/>
    <property type="project" value="UniProtKB-SubCell"/>
</dbReference>
<dbReference type="Proteomes" id="UP001353858">
    <property type="component" value="Unassembled WGS sequence"/>
</dbReference>
<dbReference type="GO" id="GO:0004715">
    <property type="term" value="F:non-membrane spanning protein tyrosine kinase activity"/>
    <property type="evidence" value="ECO:0007669"/>
    <property type="project" value="UniProtKB-EC"/>
</dbReference>
<evidence type="ECO:0000256" key="14">
    <source>
        <dbReference type="ARBA" id="ARBA00022481"/>
    </source>
</evidence>
<keyword evidence="18" id="KW-0254">Endocytosis</keyword>
<dbReference type="GO" id="GO:0006897">
    <property type="term" value="P:endocytosis"/>
    <property type="evidence" value="ECO:0007669"/>
    <property type="project" value="UniProtKB-KW"/>
</dbReference>
<comment type="catalytic activity">
    <reaction evidence="34">
        <text>L-seryl-[protein] + ATP = O-phospho-L-seryl-[protein] + ADP + H(+)</text>
        <dbReference type="Rhea" id="RHEA:17989"/>
        <dbReference type="Rhea" id="RHEA-COMP:9863"/>
        <dbReference type="Rhea" id="RHEA-COMP:11604"/>
        <dbReference type="ChEBI" id="CHEBI:15378"/>
        <dbReference type="ChEBI" id="CHEBI:29999"/>
        <dbReference type="ChEBI" id="CHEBI:30616"/>
        <dbReference type="ChEBI" id="CHEBI:83421"/>
        <dbReference type="ChEBI" id="CHEBI:456216"/>
        <dbReference type="EC" id="2.7.11.1"/>
    </reaction>
</comment>
<dbReference type="GO" id="GO:0046872">
    <property type="term" value="F:metal ion binding"/>
    <property type="evidence" value="ECO:0007669"/>
    <property type="project" value="UniProtKB-KW"/>
</dbReference>
<keyword evidence="29" id="KW-0829">Tyrosine-protein kinase</keyword>
<keyword evidence="14" id="KW-0488">Methylation</keyword>
<dbReference type="PROSITE" id="PS50030">
    <property type="entry name" value="UBA"/>
    <property type="match status" value="1"/>
</dbReference>
<keyword evidence="23" id="KW-0418">Kinase</keyword>
<protein>
    <recommendedName>
        <fullName evidence="36">Activated CDC42 kinase 1</fullName>
        <ecNumber evidence="10">2.7.10.2</ecNumber>
        <ecNumber evidence="11">2.7.11.1</ecNumber>
    </recommendedName>
    <alternativeName>
        <fullName evidence="37">Tyrosine kinase non-receptor protein 2</fullName>
    </alternativeName>
</protein>
<evidence type="ECO:0000256" key="3">
    <source>
        <dbReference type="ARBA" id="ARBA00004132"/>
    </source>
</evidence>
<evidence type="ECO:0000256" key="28">
    <source>
        <dbReference type="ARBA" id="ARBA00023136"/>
    </source>
</evidence>
<dbReference type="AlphaFoldDB" id="A0AAN7S7I0"/>
<dbReference type="InterPro" id="IPR015116">
    <property type="entry name" value="Cdc42-bd-like"/>
</dbReference>
<dbReference type="FunFam" id="1.10.510.10:FF:000080">
    <property type="entry name" value="Putative activated CDC42 kinase 1"/>
    <property type="match status" value="1"/>
</dbReference>
<dbReference type="PANTHER" id="PTHR24418">
    <property type="entry name" value="TYROSINE-PROTEIN KINASE"/>
    <property type="match status" value="1"/>
</dbReference>
<dbReference type="InterPro" id="IPR050198">
    <property type="entry name" value="Non-receptor_tyrosine_kinases"/>
</dbReference>
<dbReference type="Pfam" id="PF09027">
    <property type="entry name" value="GTPase_binding"/>
    <property type="match status" value="1"/>
</dbReference>
<keyword evidence="26" id="KW-0832">Ubl conjugation</keyword>
<evidence type="ECO:0000313" key="44">
    <source>
        <dbReference type="EMBL" id="KAK4875251.1"/>
    </source>
</evidence>
<comment type="similarity">
    <text evidence="35">Belongs to the protein kinase superfamily. Tyr protein kinase family.</text>
</comment>
<evidence type="ECO:0000256" key="5">
    <source>
        <dbReference type="ARBA" id="ARBA00004180"/>
    </source>
</evidence>
<feature type="domain" description="SH3" evidence="41">
    <location>
        <begin position="371"/>
        <end position="431"/>
    </location>
</feature>
<evidence type="ECO:0000259" key="42">
    <source>
        <dbReference type="PROSITE" id="PS50011"/>
    </source>
</evidence>
<gene>
    <name evidence="44" type="ORF">RN001_011673</name>
</gene>
<keyword evidence="22" id="KW-0967">Endosome</keyword>
<keyword evidence="27" id="KW-0965">Cell junction</keyword>
<evidence type="ECO:0000256" key="27">
    <source>
        <dbReference type="ARBA" id="ARBA00022949"/>
    </source>
</evidence>
<evidence type="ECO:0000256" key="29">
    <source>
        <dbReference type="ARBA" id="ARBA00023137"/>
    </source>
</evidence>
<dbReference type="Gene3D" id="1.10.8.10">
    <property type="entry name" value="DNA helicase RuvA subunit, C-terminal domain"/>
    <property type="match status" value="1"/>
</dbReference>
<dbReference type="InterPro" id="IPR049587">
    <property type="entry name" value="TNK-like_SAM"/>
</dbReference>
<dbReference type="InterPro" id="IPR008266">
    <property type="entry name" value="Tyr_kinase_AS"/>
</dbReference>
<keyword evidence="16" id="KW-0723">Serine/threonine-protein kinase</keyword>
<keyword evidence="45" id="KW-1185">Reference proteome</keyword>
<organism evidence="44 45">
    <name type="scientific">Aquatica leii</name>
    <dbReference type="NCBI Taxonomy" id="1421715"/>
    <lineage>
        <taxon>Eukaryota</taxon>
        <taxon>Metazoa</taxon>
        <taxon>Ecdysozoa</taxon>
        <taxon>Arthropoda</taxon>
        <taxon>Hexapoda</taxon>
        <taxon>Insecta</taxon>
        <taxon>Pterygota</taxon>
        <taxon>Neoptera</taxon>
        <taxon>Endopterygota</taxon>
        <taxon>Coleoptera</taxon>
        <taxon>Polyphaga</taxon>
        <taxon>Elateriformia</taxon>
        <taxon>Elateroidea</taxon>
        <taxon>Lampyridae</taxon>
        <taxon>Luciolinae</taxon>
        <taxon>Aquatica</taxon>
    </lineage>
</organism>
<dbReference type="EC" id="2.7.11.1" evidence="11"/>
<evidence type="ECO:0000259" key="41">
    <source>
        <dbReference type="PROSITE" id="PS50002"/>
    </source>
</evidence>
<evidence type="ECO:0000256" key="26">
    <source>
        <dbReference type="ARBA" id="ARBA00022843"/>
    </source>
</evidence>
<evidence type="ECO:0000259" key="43">
    <source>
        <dbReference type="PROSITE" id="PS50030"/>
    </source>
</evidence>
<evidence type="ECO:0000256" key="23">
    <source>
        <dbReference type="ARBA" id="ARBA00022777"/>
    </source>
</evidence>
<dbReference type="EC" id="2.7.10.2" evidence="10"/>
<dbReference type="InterPro" id="IPR017441">
    <property type="entry name" value="Protein_kinase_ATP_BS"/>
</dbReference>
<evidence type="ECO:0000256" key="11">
    <source>
        <dbReference type="ARBA" id="ARBA00012513"/>
    </source>
</evidence>
<dbReference type="Pfam" id="PF07714">
    <property type="entry name" value="PK_Tyr_Ser-Thr"/>
    <property type="match status" value="1"/>
</dbReference>
<dbReference type="SUPFAM" id="SSF56112">
    <property type="entry name" value="Protein kinase-like (PK-like)"/>
    <property type="match status" value="1"/>
</dbReference>
<proteinExistence type="inferred from homology"/>
<comment type="caution">
    <text evidence="44">The sequence shown here is derived from an EMBL/GenBank/DDBJ whole genome shotgun (WGS) entry which is preliminary data.</text>
</comment>
<evidence type="ECO:0000256" key="7">
    <source>
        <dbReference type="ARBA" id="ARBA00004514"/>
    </source>
</evidence>
<dbReference type="PROSITE" id="PS00109">
    <property type="entry name" value="PROTEIN_KINASE_TYR"/>
    <property type="match status" value="1"/>
</dbReference>
<keyword evidence="28" id="KW-0472">Membrane</keyword>
<evidence type="ECO:0000256" key="31">
    <source>
        <dbReference type="ARBA" id="ARBA00023242"/>
    </source>
</evidence>
<keyword evidence="12 38" id="KW-0728">SH3 domain</keyword>
<dbReference type="GO" id="GO:0030136">
    <property type="term" value="C:clathrin-coated vesicle"/>
    <property type="evidence" value="ECO:0007669"/>
    <property type="project" value="UniProtKB-SubCell"/>
</dbReference>
<evidence type="ECO:0000256" key="30">
    <source>
        <dbReference type="ARBA" id="ARBA00023176"/>
    </source>
</evidence>
<dbReference type="Pfam" id="PF22931">
    <property type="entry name" value="SAM_TNK"/>
    <property type="match status" value="1"/>
</dbReference>
<evidence type="ECO:0000256" key="18">
    <source>
        <dbReference type="ARBA" id="ARBA00022583"/>
    </source>
</evidence>
<dbReference type="Gene3D" id="4.10.680.10">
    <property type="entry name" value="Cdc42-like binding domain"/>
    <property type="match status" value="1"/>
</dbReference>
<evidence type="ECO:0000256" key="40">
    <source>
        <dbReference type="SAM" id="MobiDB-lite"/>
    </source>
</evidence>
<dbReference type="FunFam" id="4.10.680.10:FF:000001">
    <property type="entry name" value="activated CDC42 kinase 1 isoform X1"/>
    <property type="match status" value="1"/>
</dbReference>
<evidence type="ECO:0000256" key="36">
    <source>
        <dbReference type="ARBA" id="ARBA00072244"/>
    </source>
</evidence>
<dbReference type="GO" id="GO:0004674">
    <property type="term" value="F:protein serine/threonine kinase activity"/>
    <property type="evidence" value="ECO:0007669"/>
    <property type="project" value="UniProtKB-KW"/>
</dbReference>
<keyword evidence="31" id="KW-0539">Nucleus</keyword>
<dbReference type="Gene3D" id="3.30.200.20">
    <property type="entry name" value="Phosphorylase Kinase, domain 1"/>
    <property type="match status" value="1"/>
</dbReference>
<evidence type="ECO:0000256" key="22">
    <source>
        <dbReference type="ARBA" id="ARBA00022753"/>
    </source>
</evidence>
<dbReference type="InterPro" id="IPR036028">
    <property type="entry name" value="SH3-like_dom_sf"/>
</dbReference>
<dbReference type="InterPro" id="IPR001245">
    <property type="entry name" value="Ser-Thr/Tyr_kinase_cat_dom"/>
</dbReference>
<evidence type="ECO:0000256" key="33">
    <source>
        <dbReference type="ARBA" id="ARBA00047899"/>
    </source>
</evidence>
<dbReference type="PROSITE" id="PS00107">
    <property type="entry name" value="PROTEIN_KINASE_ATP"/>
    <property type="match status" value="1"/>
</dbReference>
<dbReference type="InterPro" id="IPR015940">
    <property type="entry name" value="UBA"/>
</dbReference>
<evidence type="ECO:0000256" key="12">
    <source>
        <dbReference type="ARBA" id="ARBA00022443"/>
    </source>
</evidence>